<comment type="caution">
    <text evidence="7">The sequence shown here is derived from an EMBL/GenBank/DDBJ whole genome shotgun (WGS) entry which is preliminary data.</text>
</comment>
<keyword evidence="3 7" id="KW-0012">Acyltransferase</keyword>
<sequence length="267" mass="29797">MAGVRSWLHLLVMGSTMVFYATSLMIAALFVRGEPVYRIGVAWLSVCVSSAKWMLGIRYRVQGMEHLPAHTREQKVVVLAKHQSTYETFLMPLILRHVVLSYVFKKELLSIPFFGWGIGRMDMVHIDRKQGSKAFHKVLEQGRKLTDMGNWVMMFPEGTRVPRGEVGNYKVSGSRLAIDTGAVVVPVAVASARCWAPKAIVKFPGVIDVSIGKPISTEGKTPNELMDEVQQWIEQEMHRLDPEAYELTPASQPSGTTAAAPRQDSQD</sequence>
<dbReference type="EMBL" id="STFG01000002">
    <property type="protein sequence ID" value="THU04633.1"/>
    <property type="molecule type" value="Genomic_DNA"/>
</dbReference>
<comment type="pathway">
    <text evidence="1">Lipid metabolism.</text>
</comment>
<dbReference type="SMART" id="SM00563">
    <property type="entry name" value="PlsC"/>
    <property type="match status" value="1"/>
</dbReference>
<keyword evidence="5" id="KW-0472">Membrane</keyword>
<evidence type="ECO:0000256" key="4">
    <source>
        <dbReference type="SAM" id="MobiDB-lite"/>
    </source>
</evidence>
<dbReference type="GO" id="GO:0006654">
    <property type="term" value="P:phosphatidic acid biosynthetic process"/>
    <property type="evidence" value="ECO:0007669"/>
    <property type="project" value="TreeGrafter"/>
</dbReference>
<dbReference type="RefSeq" id="WP_136572528.1">
    <property type="nucleotide sequence ID" value="NZ_STFG01000002.1"/>
</dbReference>
<evidence type="ECO:0000256" key="5">
    <source>
        <dbReference type="SAM" id="Phobius"/>
    </source>
</evidence>
<feature type="transmembrane region" description="Helical" evidence="5">
    <location>
        <begin position="7"/>
        <end position="30"/>
    </location>
</feature>
<evidence type="ECO:0000256" key="2">
    <source>
        <dbReference type="ARBA" id="ARBA00022679"/>
    </source>
</evidence>
<keyword evidence="2 7" id="KW-0808">Transferase</keyword>
<dbReference type="CDD" id="cd07989">
    <property type="entry name" value="LPLAT_AGPAT-like"/>
    <property type="match status" value="1"/>
</dbReference>
<dbReference type="InterPro" id="IPR002123">
    <property type="entry name" value="Plipid/glycerol_acylTrfase"/>
</dbReference>
<keyword evidence="5" id="KW-0812">Transmembrane</keyword>
<dbReference type="PANTHER" id="PTHR10434:SF40">
    <property type="entry name" value="1-ACYL-SN-GLYCEROL-3-PHOSPHATE ACYLTRANSFERASE"/>
    <property type="match status" value="1"/>
</dbReference>
<organism evidence="7 8">
    <name type="scientific">Lampropedia puyangensis</name>
    <dbReference type="NCBI Taxonomy" id="1330072"/>
    <lineage>
        <taxon>Bacteria</taxon>
        <taxon>Pseudomonadati</taxon>
        <taxon>Pseudomonadota</taxon>
        <taxon>Betaproteobacteria</taxon>
        <taxon>Burkholderiales</taxon>
        <taxon>Comamonadaceae</taxon>
        <taxon>Lampropedia</taxon>
    </lineage>
</organism>
<feature type="domain" description="Phospholipid/glycerol acyltransferase" evidence="6">
    <location>
        <begin position="76"/>
        <end position="192"/>
    </location>
</feature>
<proteinExistence type="predicted"/>
<dbReference type="SUPFAM" id="SSF69593">
    <property type="entry name" value="Glycerol-3-phosphate (1)-acyltransferase"/>
    <property type="match status" value="1"/>
</dbReference>
<evidence type="ECO:0000313" key="7">
    <source>
        <dbReference type="EMBL" id="THU04633.1"/>
    </source>
</evidence>
<feature type="region of interest" description="Disordered" evidence="4">
    <location>
        <begin position="244"/>
        <end position="267"/>
    </location>
</feature>
<evidence type="ECO:0000256" key="3">
    <source>
        <dbReference type="ARBA" id="ARBA00023315"/>
    </source>
</evidence>
<reference evidence="7 8" key="1">
    <citation type="journal article" date="2015" name="Antonie Van Leeuwenhoek">
        <title>Lampropedia puyangensis sp. nov., isolated from symptomatic bark of Populus ? euramericana canker and emended description of Lampropedia hyalina (Ehrenberg 1832) Lee et al. 2004.</title>
        <authorList>
            <person name="Li Y."/>
            <person name="Wang T."/>
            <person name="Piao C.G."/>
            <person name="Wang L.F."/>
            <person name="Tian G.Z."/>
            <person name="Zhu T.H."/>
            <person name="Guo M.W."/>
        </authorList>
    </citation>
    <scope>NUCLEOTIDE SEQUENCE [LARGE SCALE GENOMIC DNA]</scope>
    <source>
        <strain evidence="7 8">2-bin</strain>
    </source>
</reference>
<dbReference type="Pfam" id="PF01553">
    <property type="entry name" value="Acyltransferase"/>
    <property type="match status" value="1"/>
</dbReference>
<accession>A0A4S8FAR0</accession>
<dbReference type="PANTHER" id="PTHR10434">
    <property type="entry name" value="1-ACYL-SN-GLYCEROL-3-PHOSPHATE ACYLTRANSFERASE"/>
    <property type="match status" value="1"/>
</dbReference>
<dbReference type="GO" id="GO:0003841">
    <property type="term" value="F:1-acylglycerol-3-phosphate O-acyltransferase activity"/>
    <property type="evidence" value="ECO:0007669"/>
    <property type="project" value="TreeGrafter"/>
</dbReference>
<keyword evidence="5" id="KW-1133">Transmembrane helix</keyword>
<dbReference type="OrthoDB" id="9812274at2"/>
<name>A0A4S8FAR0_9BURK</name>
<dbReference type="Proteomes" id="UP000308917">
    <property type="component" value="Unassembled WGS sequence"/>
</dbReference>
<evidence type="ECO:0000259" key="6">
    <source>
        <dbReference type="SMART" id="SM00563"/>
    </source>
</evidence>
<gene>
    <name evidence="7" type="ORF">E9531_04020</name>
</gene>
<evidence type="ECO:0000313" key="8">
    <source>
        <dbReference type="Proteomes" id="UP000308917"/>
    </source>
</evidence>
<dbReference type="AlphaFoldDB" id="A0A4S8FAR0"/>
<protein>
    <submittedName>
        <fullName evidence="7">1-acyl-sn-glycerol-3-phosphate acyltransferase</fullName>
    </submittedName>
</protein>
<evidence type="ECO:0000256" key="1">
    <source>
        <dbReference type="ARBA" id="ARBA00005189"/>
    </source>
</evidence>
<keyword evidence="8" id="KW-1185">Reference proteome</keyword>